<feature type="signal peptide" evidence="3">
    <location>
        <begin position="1"/>
        <end position="22"/>
    </location>
</feature>
<dbReference type="AlphaFoldDB" id="A0A1Q6R192"/>
<feature type="chain" id="PRO_5038536635" evidence="3">
    <location>
        <begin position="23"/>
        <end position="391"/>
    </location>
</feature>
<dbReference type="EMBL" id="MNTG01000048">
    <property type="protein sequence ID" value="OLA36158.1"/>
    <property type="molecule type" value="Genomic_DNA"/>
</dbReference>
<protein>
    <submittedName>
        <fullName evidence="5">Ethanolamine utilization protein EutJ</fullName>
    </submittedName>
</protein>
<gene>
    <name evidence="5" type="ORF">BHW43_11040</name>
</gene>
<name>A0A1Q6R192_9FIRM</name>
<dbReference type="PANTHER" id="PTHR30483:SF6">
    <property type="entry name" value="PERIPLASMIC BINDING PROTEIN OF ABC TRANSPORTER FOR NATURAL AMINO ACIDS"/>
    <property type="match status" value="1"/>
</dbReference>
<feature type="domain" description="Leucine-binding protein" evidence="4">
    <location>
        <begin position="35"/>
        <end position="380"/>
    </location>
</feature>
<dbReference type="Pfam" id="PF13458">
    <property type="entry name" value="Peripla_BP_6"/>
    <property type="match status" value="1"/>
</dbReference>
<dbReference type="InterPro" id="IPR028081">
    <property type="entry name" value="Leu-bd"/>
</dbReference>
<dbReference type="InterPro" id="IPR051010">
    <property type="entry name" value="BCAA_transport"/>
</dbReference>
<accession>A0A1Q6R192</accession>
<dbReference type="Gene3D" id="3.40.50.2300">
    <property type="match status" value="2"/>
</dbReference>
<evidence type="ECO:0000256" key="2">
    <source>
        <dbReference type="ARBA" id="ARBA00022729"/>
    </source>
</evidence>
<evidence type="ECO:0000259" key="4">
    <source>
        <dbReference type="Pfam" id="PF13458"/>
    </source>
</evidence>
<keyword evidence="2 3" id="KW-0732">Signal</keyword>
<evidence type="ECO:0000256" key="1">
    <source>
        <dbReference type="ARBA" id="ARBA00010062"/>
    </source>
</evidence>
<dbReference type="SUPFAM" id="SSF53822">
    <property type="entry name" value="Periplasmic binding protein-like I"/>
    <property type="match status" value="1"/>
</dbReference>
<dbReference type="Proteomes" id="UP000186777">
    <property type="component" value="Unassembled WGS sequence"/>
</dbReference>
<dbReference type="PANTHER" id="PTHR30483">
    <property type="entry name" value="LEUCINE-SPECIFIC-BINDING PROTEIN"/>
    <property type="match status" value="1"/>
</dbReference>
<dbReference type="PROSITE" id="PS51257">
    <property type="entry name" value="PROKAR_LIPOPROTEIN"/>
    <property type="match status" value="1"/>
</dbReference>
<organism evidence="5 6">
    <name type="scientific">Phascolarctobacterium succinatutens</name>
    <dbReference type="NCBI Taxonomy" id="626940"/>
    <lineage>
        <taxon>Bacteria</taxon>
        <taxon>Bacillati</taxon>
        <taxon>Bacillota</taxon>
        <taxon>Negativicutes</taxon>
        <taxon>Acidaminococcales</taxon>
        <taxon>Acidaminococcaceae</taxon>
        <taxon>Phascolarctobacterium</taxon>
    </lineage>
</organism>
<dbReference type="InterPro" id="IPR028082">
    <property type="entry name" value="Peripla_BP_I"/>
</dbReference>
<dbReference type="RefSeq" id="WP_303680567.1">
    <property type="nucleotide sequence ID" value="NZ_DAVZWA010000003.1"/>
</dbReference>
<comment type="caution">
    <text evidence="5">The sequence shown here is derived from an EMBL/GenBank/DDBJ whole genome shotgun (WGS) entry which is preliminary data.</text>
</comment>
<evidence type="ECO:0000313" key="5">
    <source>
        <dbReference type="EMBL" id="OLA36158.1"/>
    </source>
</evidence>
<dbReference type="CDD" id="cd06347">
    <property type="entry name" value="PBP1_ABC_LivK_ligand_binding-like"/>
    <property type="match status" value="1"/>
</dbReference>
<proteinExistence type="inferred from homology"/>
<evidence type="ECO:0000256" key="3">
    <source>
        <dbReference type="SAM" id="SignalP"/>
    </source>
</evidence>
<sequence>MKRVTKLLSVLAAGAMFMSALTGCGGGSKGADGDTIKVGGLLEMTGGSASFGISGKNGIDLALKKINEKGVLGGKKLSLVVADTKSEASEATNGMQKLISQDKVVAVIGPNQSSAVIASGAINNGAKVVDITPMGTNPDVTVDPKTKQVKPYSFRTCFIDPFQGTVMASFASNELKVKRAAIYIDNTSDYAKGLAQFFKENFVKNGGQVVIEEAYLQKDTDFKSTLTKIKAAKPDFIYIPGYYQEVGLIVKQAREMGITVPMAGGDGWDSAKLPEIAGKAALENTFFSSLYSPDDTSDLNKEFVAEYKKAYNTNPDVFAALAYDSTLLVAKAIEDAGSADPAKIAEAMAKIKGFKGVSGEVTFNEEHNPIKSAVIIEHKDGKQTFKTKVNP</sequence>
<dbReference type="STRING" id="626940.BHW43_11040"/>
<reference evidence="5 6" key="1">
    <citation type="journal article" date="2016" name="Nat. Biotechnol.">
        <title>Measurement of bacterial replication rates in microbial communities.</title>
        <authorList>
            <person name="Brown C.T."/>
            <person name="Olm M.R."/>
            <person name="Thomas B.C."/>
            <person name="Banfield J.F."/>
        </authorList>
    </citation>
    <scope>NUCLEOTIDE SEQUENCE [LARGE SCALE GENOMIC DNA]</scope>
    <source>
        <strain evidence="5">46_33</strain>
    </source>
</reference>
<comment type="similarity">
    <text evidence="1">Belongs to the leucine-binding protein family.</text>
</comment>
<evidence type="ECO:0000313" key="6">
    <source>
        <dbReference type="Proteomes" id="UP000186777"/>
    </source>
</evidence>